<dbReference type="EC" id="3.1.2.2" evidence="7"/>
<evidence type="ECO:0000256" key="6">
    <source>
        <dbReference type="ARBA" id="ARBA00023228"/>
    </source>
</evidence>
<organism evidence="10 11">
    <name type="scientific">Orchesella dallaii</name>
    <dbReference type="NCBI Taxonomy" id="48710"/>
    <lineage>
        <taxon>Eukaryota</taxon>
        <taxon>Metazoa</taxon>
        <taxon>Ecdysozoa</taxon>
        <taxon>Arthropoda</taxon>
        <taxon>Hexapoda</taxon>
        <taxon>Collembola</taxon>
        <taxon>Entomobryomorpha</taxon>
        <taxon>Entomobryoidea</taxon>
        <taxon>Orchesellidae</taxon>
        <taxon>Orchesellinae</taxon>
        <taxon>Orchesella</taxon>
    </lineage>
</organism>
<keyword evidence="4" id="KW-0378">Hydrolase</keyword>
<gene>
    <name evidence="10" type="ORF">ODALV1_LOCUS21656</name>
</gene>
<keyword evidence="11" id="KW-1185">Reference proteome</keyword>
<evidence type="ECO:0000256" key="5">
    <source>
        <dbReference type="ARBA" id="ARBA00023180"/>
    </source>
</evidence>
<name>A0ABP1RFV7_9HEXA</name>
<comment type="function">
    <text evidence="9">Catalyzes the cleavage of thioester bonds from S-palmitoyl-CoA or S-palmitoyl-N-acetylcysteamine (unbranched structures) but does not have activity against palmitoylcysteine or palmitoylated proteins, branched structures or bulky head groups. Conversely, hydrolyzes both long and short chain fatty acyl-CoA substrate.</text>
</comment>
<accession>A0ABP1RFV7</accession>
<evidence type="ECO:0000256" key="1">
    <source>
        <dbReference type="ARBA" id="ARBA00004371"/>
    </source>
</evidence>
<dbReference type="Gene3D" id="3.40.50.1820">
    <property type="entry name" value="alpha/beta hydrolase"/>
    <property type="match status" value="1"/>
</dbReference>
<keyword evidence="6" id="KW-0458">Lysosome</keyword>
<dbReference type="SUPFAM" id="SSF53474">
    <property type="entry name" value="alpha/beta-Hydrolases"/>
    <property type="match status" value="1"/>
</dbReference>
<dbReference type="Proteomes" id="UP001642540">
    <property type="component" value="Unassembled WGS sequence"/>
</dbReference>
<evidence type="ECO:0000256" key="7">
    <source>
        <dbReference type="ARBA" id="ARBA00038848"/>
    </source>
</evidence>
<evidence type="ECO:0000256" key="4">
    <source>
        <dbReference type="ARBA" id="ARBA00022801"/>
    </source>
</evidence>
<sequence>MFLCTTCWDFNRCIITCILFLNLFSTSSVCYKPVVLVHGIFDKSYSLYSLMDRIGEKHPGTHVTLLDKLHGWKSMAPVWFQVKSFKKLLAPIMEENPGGINMIGFSQGGLVARALIESTNKHNVHTFISLSSPQYGQYGDDFLRIFFPGYVKESAWRFFYSKPGQMTSVGNYWRDPHHLDTFLNYSHFLPEVNNEVTTPDTIKYKRNFLKLQRLVLIGGPDDGVISPWQSSHFGVFDENEQVIPMQNTRVYKNDTFGLRTLDKQCKIVTITIPGIHHLDWHRNVSVIDDYIIPYLD</sequence>
<dbReference type="Pfam" id="PF02089">
    <property type="entry name" value="Palm_thioest"/>
    <property type="match status" value="1"/>
</dbReference>
<dbReference type="EMBL" id="CAXLJM020000072">
    <property type="protein sequence ID" value="CAL8127010.1"/>
    <property type="molecule type" value="Genomic_DNA"/>
</dbReference>
<evidence type="ECO:0000313" key="11">
    <source>
        <dbReference type="Proteomes" id="UP001642540"/>
    </source>
</evidence>
<reference evidence="10 11" key="1">
    <citation type="submission" date="2024-08" db="EMBL/GenBank/DDBJ databases">
        <authorList>
            <person name="Cucini C."/>
            <person name="Frati F."/>
        </authorList>
    </citation>
    <scope>NUCLEOTIDE SEQUENCE [LARGE SCALE GENOMIC DNA]</scope>
</reference>
<protein>
    <recommendedName>
        <fullName evidence="7">palmitoyl-CoA hydrolase</fullName>
        <ecNumber evidence="7">3.1.2.2</ecNumber>
    </recommendedName>
</protein>
<comment type="caution">
    <text evidence="10">The sequence shown here is derived from an EMBL/GenBank/DDBJ whole genome shotgun (WGS) entry which is preliminary data.</text>
</comment>
<comment type="similarity">
    <text evidence="2">Belongs to the palmitoyl-protein thioesterase family.</text>
</comment>
<proteinExistence type="inferred from homology"/>
<keyword evidence="5" id="KW-0325">Glycoprotein</keyword>
<dbReference type="PANTHER" id="PTHR11247:SF27">
    <property type="entry name" value="LYSOSOMAL THIOESTERASE PPT2"/>
    <property type="match status" value="1"/>
</dbReference>
<evidence type="ECO:0000256" key="3">
    <source>
        <dbReference type="ARBA" id="ARBA00022729"/>
    </source>
</evidence>
<keyword evidence="3" id="KW-0732">Signal</keyword>
<dbReference type="InterPro" id="IPR029058">
    <property type="entry name" value="AB_hydrolase_fold"/>
</dbReference>
<dbReference type="PANTHER" id="PTHR11247">
    <property type="entry name" value="PALMITOYL-PROTEIN THIOESTERASE/DOLICHYLDIPHOSPHATASE 1"/>
    <property type="match status" value="1"/>
</dbReference>
<evidence type="ECO:0000256" key="8">
    <source>
        <dbReference type="ARBA" id="ARBA00093223"/>
    </source>
</evidence>
<evidence type="ECO:0000313" key="10">
    <source>
        <dbReference type="EMBL" id="CAL8127010.1"/>
    </source>
</evidence>
<comment type="catalytic activity">
    <reaction evidence="8">
        <text>S-hexadecanoyl-N-acetylcysteamine + H2O = N-acetylcysteamine + hexadecanoate + H(+)</text>
        <dbReference type="Rhea" id="RHEA:84099"/>
        <dbReference type="ChEBI" id="CHEBI:7896"/>
        <dbReference type="ChEBI" id="CHEBI:15377"/>
        <dbReference type="ChEBI" id="CHEBI:15378"/>
        <dbReference type="ChEBI" id="CHEBI:74410"/>
        <dbReference type="ChEBI" id="CHEBI:233601"/>
    </reaction>
</comment>
<evidence type="ECO:0000256" key="9">
    <source>
        <dbReference type="ARBA" id="ARBA00093353"/>
    </source>
</evidence>
<evidence type="ECO:0000256" key="2">
    <source>
        <dbReference type="ARBA" id="ARBA00010758"/>
    </source>
</evidence>
<comment type="subcellular location">
    <subcellularLocation>
        <location evidence="1">Lysosome</location>
    </subcellularLocation>
</comment>